<protein>
    <submittedName>
        <fullName evidence="2">Uncharacterized protein</fullName>
    </submittedName>
</protein>
<dbReference type="Proteomes" id="UP000238916">
    <property type="component" value="Unassembled WGS sequence"/>
</dbReference>
<dbReference type="AlphaFoldDB" id="A0A2U3L8B1"/>
<reference evidence="3" key="1">
    <citation type="submission" date="2018-02" db="EMBL/GenBank/DDBJ databases">
        <authorList>
            <person name="Hausmann B."/>
        </authorList>
    </citation>
    <scope>NUCLEOTIDE SEQUENCE [LARGE SCALE GENOMIC DNA]</scope>
    <source>
        <strain evidence="3">Peat soil MAG SbF1</strain>
    </source>
</reference>
<accession>A0A2U3L8B1</accession>
<feature type="coiled-coil region" evidence="1">
    <location>
        <begin position="49"/>
        <end position="76"/>
    </location>
</feature>
<evidence type="ECO:0000313" key="2">
    <source>
        <dbReference type="EMBL" id="SPF48154.1"/>
    </source>
</evidence>
<dbReference type="EMBL" id="OMOF01000335">
    <property type="protein sequence ID" value="SPF48154.1"/>
    <property type="molecule type" value="Genomic_DNA"/>
</dbReference>
<sequence>MKKPTIADLQDQLIGSQKLNELQLKTFMRLQTELAETHSGQAVVSRVEMDGVLSQLEDIQNRYKVLEQLYEKERKRPSVQADVLALKGRIAELEQENEQLL</sequence>
<evidence type="ECO:0000256" key="1">
    <source>
        <dbReference type="SAM" id="Coils"/>
    </source>
</evidence>
<organism evidence="2 3">
    <name type="scientific">Candidatus Desulfosporosinus infrequens</name>
    <dbReference type="NCBI Taxonomy" id="2043169"/>
    <lineage>
        <taxon>Bacteria</taxon>
        <taxon>Bacillati</taxon>
        <taxon>Bacillota</taxon>
        <taxon>Clostridia</taxon>
        <taxon>Eubacteriales</taxon>
        <taxon>Desulfitobacteriaceae</taxon>
        <taxon>Desulfosporosinus</taxon>
    </lineage>
</organism>
<gene>
    <name evidence="2" type="ORF">SBF1_400002</name>
</gene>
<proteinExistence type="predicted"/>
<keyword evidence="1" id="KW-0175">Coiled coil</keyword>
<evidence type="ECO:0000313" key="3">
    <source>
        <dbReference type="Proteomes" id="UP000238916"/>
    </source>
</evidence>
<name>A0A2U3L8B1_9FIRM</name>